<dbReference type="PANTHER" id="PTHR42307:SF2">
    <property type="entry name" value="PUP DEAMIDASE_DEPUPYLASE"/>
    <property type="match status" value="1"/>
</dbReference>
<organism evidence="3 4">
    <name type="scientific">Pseudoglutamicibacter cumminsii</name>
    <dbReference type="NCBI Taxonomy" id="156979"/>
    <lineage>
        <taxon>Bacteria</taxon>
        <taxon>Bacillati</taxon>
        <taxon>Actinomycetota</taxon>
        <taxon>Actinomycetes</taxon>
        <taxon>Micrococcales</taxon>
        <taxon>Micrococcaceae</taxon>
        <taxon>Pseudoglutamicibacter</taxon>
    </lineage>
</organism>
<dbReference type="Pfam" id="PF03136">
    <property type="entry name" value="Pup_ligase"/>
    <property type="match status" value="1"/>
</dbReference>
<comment type="caution">
    <text evidence="3">The sequence shown here is derived from an EMBL/GenBank/DDBJ whole genome shotgun (WGS) entry which is preliminary data.</text>
</comment>
<dbReference type="GO" id="GO:0000502">
    <property type="term" value="C:proteasome complex"/>
    <property type="evidence" value="ECO:0007669"/>
    <property type="project" value="UniProtKB-KW"/>
</dbReference>
<dbReference type="PANTHER" id="PTHR42307">
    <property type="entry name" value="PUP DEAMIDASE/DEPUPYLASE"/>
    <property type="match status" value="1"/>
</dbReference>
<gene>
    <name evidence="3" type="ORF">CAY35_00940</name>
</gene>
<evidence type="ECO:0000313" key="3">
    <source>
        <dbReference type="EMBL" id="PWI28817.1"/>
    </source>
</evidence>
<dbReference type="NCBIfam" id="TIGR03688">
    <property type="entry name" value="depupylase_Dop"/>
    <property type="match status" value="1"/>
</dbReference>
<protein>
    <submittedName>
        <fullName evidence="3">Proteasome accessory factor PafA2</fullName>
    </submittedName>
</protein>
<accession>A0ABX5LAY5</accession>
<dbReference type="InterPro" id="IPR022366">
    <property type="entry name" value="Pup_deamidase"/>
</dbReference>
<name>A0ABX5LAY5_9MICC</name>
<reference evidence="3 4" key="1">
    <citation type="submission" date="2018-05" db="EMBL/GenBank/DDBJ databases">
        <title>Draft Genome Sequence of Arthrobacter cumminsii IME1328, Isolated from a Patient Who Suffered from Foot Ulcers in China.</title>
        <authorList>
            <person name="Li M."/>
            <person name="Jiang Z."/>
            <person name="Sun Q."/>
            <person name="Tong Y."/>
        </authorList>
    </citation>
    <scope>NUCLEOTIDE SEQUENCE [LARGE SCALE GENOMIC DNA]</scope>
    <source>
        <strain evidence="3 4">IME1328</strain>
    </source>
</reference>
<feature type="compositionally biased region" description="Basic residues" evidence="2">
    <location>
        <begin position="10"/>
        <end position="24"/>
    </location>
</feature>
<evidence type="ECO:0000256" key="2">
    <source>
        <dbReference type="SAM" id="MobiDB-lite"/>
    </source>
</evidence>
<evidence type="ECO:0000256" key="1">
    <source>
        <dbReference type="ARBA" id="ARBA00009114"/>
    </source>
</evidence>
<dbReference type="InterPro" id="IPR004347">
    <property type="entry name" value="Pup_ligase/deamidase"/>
</dbReference>
<evidence type="ECO:0000313" key="4">
    <source>
        <dbReference type="Proteomes" id="UP000245514"/>
    </source>
</evidence>
<keyword evidence="4" id="KW-1185">Reference proteome</keyword>
<proteinExistence type="inferred from homology"/>
<dbReference type="Proteomes" id="UP000245514">
    <property type="component" value="Unassembled WGS sequence"/>
</dbReference>
<keyword evidence="3" id="KW-0647">Proteasome</keyword>
<dbReference type="EMBL" id="QFWG01000001">
    <property type="protein sequence ID" value="PWI28817.1"/>
    <property type="molecule type" value="Genomic_DNA"/>
</dbReference>
<comment type="similarity">
    <text evidence="1">Belongs to the Pup ligase/Pup deamidase family. Pup deamidase subfamily.</text>
</comment>
<sequence>MGPHPGPQHASRHPHRERAPHRTQRAVDMTETQYPVPDGLTAAGLVGRTPGERVMGTETEYGIIAPGSELTPTQLSAAVVTAMGEALEELGSASATAPWDYLHERPLDDARGFSVRRADAHESQLTHEGASVAAGASVAGDCAGAGTGAAGAGASGGRILMNSVLGNGARFYVDHAHPEYSSPETTNSYDAAVWDQAGDRLASVAARYASERIGHEVILHKNNVDGKGASYGTHENYLTPRALPFDALVAGLLPFFASRHIVCGSGRVGLGQFGEQAGFQISQRADYFEQRVGLETTLRRPLVNTRDEPHGQSDRFRRLHVIVGDANCWGVSTQVRLGATNWVLRLIEAGRMPRIELADPVAAVKVFSQDPSLRATVTTVDGRSLSGLDIQEMFLEAAETYAAEDRAAEQAASDAVSSGAERGVLVLWRRIVDALRADDPVADRLVEWRGKYSLLRAYAARAGLDAADPATWDADQLKLIDLQWSDLRAGKGLAWALERAGKAETVLAEADIQAALTTPPATTRAWARGQAVSTFGTQLTSASWDSLTFDVDGRIERIDMPVPWAATKHEVSTLSLGEFCTGIEQSTHAHEPSPSDPHTL</sequence>
<feature type="region of interest" description="Disordered" evidence="2">
    <location>
        <begin position="1"/>
        <end position="24"/>
    </location>
</feature>